<keyword evidence="6 11" id="KW-0479">Metal-binding</keyword>
<evidence type="ECO:0000256" key="1">
    <source>
        <dbReference type="ARBA" id="ARBA00001946"/>
    </source>
</evidence>
<sequence>MGTRYSARLFAEPIDQALVGAALFAAVDAVDRQMSTWKPDSDLSRLNAAPVGQWVPVPAGLAIVLAEAVRIGRESGGAFDIGVGDLVNDWGFGPTAPRRDPSRLSAMPGRPRLSAMDGLEFDEAGERIRKLAPVTLDLSGIAKGFGVDELARCLERFGIASYLVGIDGELRVRGSKPGGEPWNVAVERPDYEQRDVMGVLALSDTAVATSGDYRHWIEFKGAKLSHTMDPRTGEPLRNRIASVTVLAKQCVDADAWATALMVMGDSGPDFARARGMDALFVMRDSDRLTALATGKFESDA</sequence>
<comment type="similarity">
    <text evidence="11">Belongs to the ApbE family.</text>
</comment>
<protein>
    <recommendedName>
        <fullName evidence="3 11">FAD:protein FMN transferase</fullName>
        <ecNumber evidence="2 11">2.7.1.180</ecNumber>
    </recommendedName>
    <alternativeName>
        <fullName evidence="9 11">Flavin transferase</fullName>
    </alternativeName>
</protein>
<evidence type="ECO:0000256" key="7">
    <source>
        <dbReference type="ARBA" id="ARBA00022827"/>
    </source>
</evidence>
<evidence type="ECO:0000256" key="3">
    <source>
        <dbReference type="ARBA" id="ARBA00016337"/>
    </source>
</evidence>
<name>A0ABU0YSL7_9PROT</name>
<dbReference type="PIRSF" id="PIRSF006268">
    <property type="entry name" value="ApbE"/>
    <property type="match status" value="1"/>
</dbReference>
<dbReference type="RefSeq" id="WP_379960342.1">
    <property type="nucleotide sequence ID" value="NZ_JAUYVI010000007.1"/>
</dbReference>
<evidence type="ECO:0000313" key="12">
    <source>
        <dbReference type="EMBL" id="MDQ7250705.1"/>
    </source>
</evidence>
<dbReference type="InterPro" id="IPR003374">
    <property type="entry name" value="ApbE-like_sf"/>
</dbReference>
<evidence type="ECO:0000256" key="10">
    <source>
        <dbReference type="ARBA" id="ARBA00048540"/>
    </source>
</evidence>
<keyword evidence="7 11" id="KW-0274">FAD</keyword>
<keyword evidence="4 11" id="KW-0285">Flavoprotein</keyword>
<comment type="cofactor">
    <cofactor evidence="1">
        <name>Mg(2+)</name>
        <dbReference type="ChEBI" id="CHEBI:18420"/>
    </cofactor>
</comment>
<dbReference type="PANTHER" id="PTHR30040">
    <property type="entry name" value="THIAMINE BIOSYNTHESIS LIPOPROTEIN APBE"/>
    <property type="match status" value="1"/>
</dbReference>
<proteinExistence type="inferred from homology"/>
<comment type="catalytic activity">
    <reaction evidence="10 11">
        <text>L-threonyl-[protein] + FAD = FMN-L-threonyl-[protein] + AMP + H(+)</text>
        <dbReference type="Rhea" id="RHEA:36847"/>
        <dbReference type="Rhea" id="RHEA-COMP:11060"/>
        <dbReference type="Rhea" id="RHEA-COMP:11061"/>
        <dbReference type="ChEBI" id="CHEBI:15378"/>
        <dbReference type="ChEBI" id="CHEBI:30013"/>
        <dbReference type="ChEBI" id="CHEBI:57692"/>
        <dbReference type="ChEBI" id="CHEBI:74257"/>
        <dbReference type="ChEBI" id="CHEBI:456215"/>
        <dbReference type="EC" id="2.7.1.180"/>
    </reaction>
</comment>
<evidence type="ECO:0000256" key="9">
    <source>
        <dbReference type="ARBA" id="ARBA00031306"/>
    </source>
</evidence>
<evidence type="ECO:0000256" key="6">
    <source>
        <dbReference type="ARBA" id="ARBA00022723"/>
    </source>
</evidence>
<evidence type="ECO:0000256" key="4">
    <source>
        <dbReference type="ARBA" id="ARBA00022630"/>
    </source>
</evidence>
<evidence type="ECO:0000256" key="2">
    <source>
        <dbReference type="ARBA" id="ARBA00011955"/>
    </source>
</evidence>
<reference evidence="13" key="1">
    <citation type="submission" date="2023-08" db="EMBL/GenBank/DDBJ databases">
        <title>Rhodospirillaceae gen. nov., a novel taxon isolated from the Yangtze River Yuezi River estuary sludge.</title>
        <authorList>
            <person name="Ruan L."/>
        </authorList>
    </citation>
    <scope>NUCLEOTIDE SEQUENCE [LARGE SCALE GENOMIC DNA]</scope>
    <source>
        <strain evidence="13">R-7</strain>
    </source>
</reference>
<dbReference type="GO" id="GO:0016740">
    <property type="term" value="F:transferase activity"/>
    <property type="evidence" value="ECO:0007669"/>
    <property type="project" value="UniProtKB-KW"/>
</dbReference>
<evidence type="ECO:0000313" key="13">
    <source>
        <dbReference type="Proteomes" id="UP001230156"/>
    </source>
</evidence>
<comment type="caution">
    <text evidence="12">The sequence shown here is derived from an EMBL/GenBank/DDBJ whole genome shotgun (WGS) entry which is preliminary data.</text>
</comment>
<dbReference type="Proteomes" id="UP001230156">
    <property type="component" value="Unassembled WGS sequence"/>
</dbReference>
<accession>A0ABU0YSL7</accession>
<dbReference type="Pfam" id="PF02424">
    <property type="entry name" value="ApbE"/>
    <property type="match status" value="1"/>
</dbReference>
<evidence type="ECO:0000256" key="5">
    <source>
        <dbReference type="ARBA" id="ARBA00022679"/>
    </source>
</evidence>
<dbReference type="InterPro" id="IPR024932">
    <property type="entry name" value="ApbE"/>
</dbReference>
<organism evidence="12 13">
    <name type="scientific">Dongia sedimenti</name>
    <dbReference type="NCBI Taxonomy" id="3064282"/>
    <lineage>
        <taxon>Bacteria</taxon>
        <taxon>Pseudomonadati</taxon>
        <taxon>Pseudomonadota</taxon>
        <taxon>Alphaproteobacteria</taxon>
        <taxon>Rhodospirillales</taxon>
        <taxon>Dongiaceae</taxon>
        <taxon>Dongia</taxon>
    </lineage>
</organism>
<dbReference type="EC" id="2.7.1.180" evidence="2 11"/>
<evidence type="ECO:0000256" key="8">
    <source>
        <dbReference type="ARBA" id="ARBA00022842"/>
    </source>
</evidence>
<keyword evidence="5 11" id="KW-0808">Transferase</keyword>
<keyword evidence="8 11" id="KW-0460">Magnesium</keyword>
<keyword evidence="13" id="KW-1185">Reference proteome</keyword>
<dbReference type="EMBL" id="JAUYVI010000007">
    <property type="protein sequence ID" value="MDQ7250705.1"/>
    <property type="molecule type" value="Genomic_DNA"/>
</dbReference>
<dbReference type="PANTHER" id="PTHR30040:SF2">
    <property type="entry name" value="FAD:PROTEIN FMN TRANSFERASE"/>
    <property type="match status" value="1"/>
</dbReference>
<dbReference type="SUPFAM" id="SSF143631">
    <property type="entry name" value="ApbE-like"/>
    <property type="match status" value="1"/>
</dbReference>
<gene>
    <name evidence="12" type="ORF">Q8A70_23655</name>
</gene>
<dbReference type="Gene3D" id="3.10.520.10">
    <property type="entry name" value="ApbE-like domains"/>
    <property type="match status" value="1"/>
</dbReference>
<evidence type="ECO:0000256" key="11">
    <source>
        <dbReference type="PIRNR" id="PIRNR006268"/>
    </source>
</evidence>